<feature type="compositionally biased region" description="Polar residues" evidence="1">
    <location>
        <begin position="208"/>
        <end position="232"/>
    </location>
</feature>
<evidence type="ECO:0000256" key="1">
    <source>
        <dbReference type="SAM" id="MobiDB-lite"/>
    </source>
</evidence>
<feature type="region of interest" description="Disordered" evidence="1">
    <location>
        <begin position="208"/>
        <end position="233"/>
    </location>
</feature>
<dbReference type="PANTHER" id="PTHR40429">
    <property type="entry name" value="FLAGELLAR ASSOCIATED PROTEIN"/>
    <property type="match status" value="1"/>
</dbReference>
<gene>
    <name evidence="2" type="ORF">CLEI1391_LOCUS9627</name>
</gene>
<dbReference type="AlphaFoldDB" id="A0A7S0RKV2"/>
<protein>
    <recommendedName>
        <fullName evidence="3">Flagellar associated protein</fullName>
    </recommendedName>
</protein>
<organism evidence="2">
    <name type="scientific">Chlamydomonas leiostraca</name>
    <dbReference type="NCBI Taxonomy" id="1034604"/>
    <lineage>
        <taxon>Eukaryota</taxon>
        <taxon>Viridiplantae</taxon>
        <taxon>Chlorophyta</taxon>
        <taxon>core chlorophytes</taxon>
        <taxon>Chlorophyceae</taxon>
        <taxon>CS clade</taxon>
        <taxon>Chlamydomonadales</taxon>
        <taxon>Chlamydomonadaceae</taxon>
        <taxon>Chlamydomonas</taxon>
    </lineage>
</organism>
<dbReference type="EMBL" id="HBFB01017187">
    <property type="protein sequence ID" value="CAD8680525.1"/>
    <property type="molecule type" value="Transcribed_RNA"/>
</dbReference>
<accession>A0A7S0RKV2</accession>
<evidence type="ECO:0008006" key="3">
    <source>
        <dbReference type="Google" id="ProtNLM"/>
    </source>
</evidence>
<evidence type="ECO:0000313" key="2">
    <source>
        <dbReference type="EMBL" id="CAD8680525.1"/>
    </source>
</evidence>
<proteinExistence type="predicted"/>
<feature type="region of interest" description="Disordered" evidence="1">
    <location>
        <begin position="273"/>
        <end position="302"/>
    </location>
</feature>
<name>A0A7S0RKV2_9CHLO</name>
<sequence>MTVKTGDDPSTRMLRSGFGKQVKSEANTMPSWGFGSSHRDAFMKLYLSREQANAMSGNNSQGPVYKSYGAIGPQPESKYASMPAPGFGSSARSMKDKRGNYPGPGTYVQEGGIGPMVESKRATSPRAVFGSATRDQQSKVWLDDELMKTYGGRDSPGPCTYGVGGGIGKIVDSKYPTMPAWRQGSAARFSGKDGPKDQPGVGAYTVNNNAMGKQTLSNKKTLPSPKIGTSNRDAAKKIFISKEHEKGAYGEWSPGPVTSKVVNSFGTQALSVKKSNPSWGFGTSKRWNMAPSEAPGPGTYWA</sequence>
<reference evidence="2" key="1">
    <citation type="submission" date="2021-01" db="EMBL/GenBank/DDBJ databases">
        <authorList>
            <person name="Corre E."/>
            <person name="Pelletier E."/>
            <person name="Niang G."/>
            <person name="Scheremetjew M."/>
            <person name="Finn R."/>
            <person name="Kale V."/>
            <person name="Holt S."/>
            <person name="Cochrane G."/>
            <person name="Meng A."/>
            <person name="Brown T."/>
            <person name="Cohen L."/>
        </authorList>
    </citation>
    <scope>NUCLEOTIDE SEQUENCE</scope>
    <source>
        <strain evidence="2">SAG 11-49</strain>
    </source>
</reference>
<dbReference type="PANTHER" id="PTHR40429:SF1">
    <property type="entry name" value="FLAGELLAR ASSOCIATED PROTEIN"/>
    <property type="match status" value="1"/>
</dbReference>